<name>A0A022Q504_ERYGU</name>
<evidence type="ECO:0000313" key="4">
    <source>
        <dbReference type="EMBL" id="EYU23752.1"/>
    </source>
</evidence>
<dbReference type="AlphaFoldDB" id="A0A022Q504"/>
<gene>
    <name evidence="4" type="ORF">MIMGU_mgv1a020804mg</name>
</gene>
<accession>A0A022Q504</accession>
<dbReference type="GO" id="GO:0016746">
    <property type="term" value="F:acyltransferase activity"/>
    <property type="evidence" value="ECO:0007669"/>
    <property type="project" value="UniProtKB-KW"/>
</dbReference>
<dbReference type="Pfam" id="PF02458">
    <property type="entry name" value="Transferase"/>
    <property type="match status" value="1"/>
</dbReference>
<keyword evidence="2" id="KW-0808">Transferase</keyword>
<proteinExistence type="inferred from homology"/>
<comment type="similarity">
    <text evidence="1">Belongs to the plant acyltransferase family.</text>
</comment>
<dbReference type="PANTHER" id="PTHR31623">
    <property type="entry name" value="F21J9.9"/>
    <property type="match status" value="1"/>
</dbReference>
<dbReference type="PANTHER" id="PTHR31623:SF70">
    <property type="entry name" value="TRANSFERASE, CHLORAMPHENICOL ACETYLTRANSFERASE-LIKE DOMAIN PROTEIN"/>
    <property type="match status" value="1"/>
</dbReference>
<dbReference type="InterPro" id="IPR023213">
    <property type="entry name" value="CAT-like_dom_sf"/>
</dbReference>
<keyword evidence="5" id="KW-1185">Reference proteome</keyword>
<dbReference type="Gene3D" id="3.30.559.10">
    <property type="entry name" value="Chloramphenicol acetyltransferase-like domain"/>
    <property type="match status" value="2"/>
</dbReference>
<dbReference type="STRING" id="4155.A0A022Q504"/>
<evidence type="ECO:0000256" key="2">
    <source>
        <dbReference type="ARBA" id="ARBA00022679"/>
    </source>
</evidence>
<evidence type="ECO:0000313" key="5">
    <source>
        <dbReference type="Proteomes" id="UP000030748"/>
    </source>
</evidence>
<reference evidence="4 5" key="1">
    <citation type="journal article" date="2013" name="Proc. Natl. Acad. Sci. U.S.A.">
        <title>Fine-scale variation in meiotic recombination in Mimulus inferred from population shotgun sequencing.</title>
        <authorList>
            <person name="Hellsten U."/>
            <person name="Wright K.M."/>
            <person name="Jenkins J."/>
            <person name="Shu S."/>
            <person name="Yuan Y."/>
            <person name="Wessler S.R."/>
            <person name="Schmutz J."/>
            <person name="Willis J.H."/>
            <person name="Rokhsar D.S."/>
        </authorList>
    </citation>
    <scope>NUCLEOTIDE SEQUENCE [LARGE SCALE GENOMIC DNA]</scope>
    <source>
        <strain evidence="5">cv. DUN x IM62</strain>
    </source>
</reference>
<organism evidence="4 5">
    <name type="scientific">Erythranthe guttata</name>
    <name type="common">Yellow monkey flower</name>
    <name type="synonym">Mimulus guttatus</name>
    <dbReference type="NCBI Taxonomy" id="4155"/>
    <lineage>
        <taxon>Eukaryota</taxon>
        <taxon>Viridiplantae</taxon>
        <taxon>Streptophyta</taxon>
        <taxon>Embryophyta</taxon>
        <taxon>Tracheophyta</taxon>
        <taxon>Spermatophyta</taxon>
        <taxon>Magnoliopsida</taxon>
        <taxon>eudicotyledons</taxon>
        <taxon>Gunneridae</taxon>
        <taxon>Pentapetalae</taxon>
        <taxon>asterids</taxon>
        <taxon>lamiids</taxon>
        <taxon>Lamiales</taxon>
        <taxon>Phrymaceae</taxon>
        <taxon>Erythranthe</taxon>
    </lineage>
</organism>
<dbReference type="EMBL" id="KI632154">
    <property type="protein sequence ID" value="EYU23752.1"/>
    <property type="molecule type" value="Genomic_DNA"/>
</dbReference>
<dbReference type="PhylomeDB" id="A0A022Q504"/>
<evidence type="ECO:0000256" key="3">
    <source>
        <dbReference type="ARBA" id="ARBA00023315"/>
    </source>
</evidence>
<dbReference type="eggNOG" id="ENOG502RGDR">
    <property type="taxonomic scope" value="Eukaryota"/>
</dbReference>
<dbReference type="Proteomes" id="UP000030748">
    <property type="component" value="Unassembled WGS sequence"/>
</dbReference>
<keyword evidence="3" id="KW-0012">Acyltransferase</keyword>
<sequence length="439" mass="49144">MNHSPKPLLWEQLLKLWHLLLQQFMPLLLLKEIMTMSFILLYDNPISPNNPKQTTTHFQESLSKILPQFYPLAGRYIKKDHSVDCNDSGAEFVEAQVADDVTLSDVILASERDLKLLNDYFLPPKFHQVDESPTDPLLSIRITRFKCGGLVVSVSVSHRIFDASSVGTFIAVWSNANKNSGMVGSIKIRPSFDTPPEFFPGSYISRGDSIKTCWDPNIVVKRFSFHKEAITRLRSKLKLPENSRVRVVSAVIAEAMIGVDRAKHNGKSRACLIAQAVNMRGRTFPPLPKHSCRNWLILSPTRCMIPSTVVGNNNNNIQELVDILGDGLEKTVADCAEIFSPTGRDVKSIIMEPLVNVRGKSMGGEVNVFAFSDWSKFGFYEADFGWGKPVVAGIGAFSRPNIIVLMDSKEGGGLEAWVHLNRNDMPYFEEDDQIKLFAT</sequence>
<protein>
    <submittedName>
        <fullName evidence="4">Uncharacterized protein</fullName>
    </submittedName>
</protein>
<evidence type="ECO:0000256" key="1">
    <source>
        <dbReference type="ARBA" id="ARBA00009861"/>
    </source>
</evidence>